<dbReference type="AlphaFoldDB" id="A0A0F9RG79"/>
<organism evidence="1">
    <name type="scientific">marine sediment metagenome</name>
    <dbReference type="NCBI Taxonomy" id="412755"/>
    <lineage>
        <taxon>unclassified sequences</taxon>
        <taxon>metagenomes</taxon>
        <taxon>ecological metagenomes</taxon>
    </lineage>
</organism>
<evidence type="ECO:0000313" key="1">
    <source>
        <dbReference type="EMBL" id="KKN53824.1"/>
    </source>
</evidence>
<proteinExistence type="predicted"/>
<name>A0A0F9RG79_9ZZZZ</name>
<protein>
    <recommendedName>
        <fullName evidence="2">Phage virion morphogenesis protein</fullName>
    </recommendedName>
</protein>
<comment type="caution">
    <text evidence="1">The sequence shown here is derived from an EMBL/GenBank/DDBJ whole genome shotgun (WGS) entry which is preliminary data.</text>
</comment>
<accession>A0A0F9RG79</accession>
<gene>
    <name evidence="1" type="ORF">LCGC14_0598500</name>
</gene>
<dbReference type="EMBL" id="LAZR01000955">
    <property type="protein sequence ID" value="KKN53824.1"/>
    <property type="molecule type" value="Genomic_DNA"/>
</dbReference>
<evidence type="ECO:0008006" key="2">
    <source>
        <dbReference type="Google" id="ProtNLM"/>
    </source>
</evidence>
<sequence>MTVVEVKIRDHGTFAYLKGLSSRAKKIGPEEVFRLAKFGAKKLKESYIRAKIRKGKSYNQIEARKLTKKSSGIFIPQRLILLDRMPPHFVSLKQGRRITEWARRYFGTRTVTGMSEVRYGPKGGIKGAVFVTPHPFIDAGYRMMLNRLDIVANRIANRIVK</sequence>
<reference evidence="1" key="1">
    <citation type="journal article" date="2015" name="Nature">
        <title>Complex archaea that bridge the gap between prokaryotes and eukaryotes.</title>
        <authorList>
            <person name="Spang A."/>
            <person name="Saw J.H."/>
            <person name="Jorgensen S.L."/>
            <person name="Zaremba-Niedzwiedzka K."/>
            <person name="Martijn J."/>
            <person name="Lind A.E."/>
            <person name="van Eijk R."/>
            <person name="Schleper C."/>
            <person name="Guy L."/>
            <person name="Ettema T.J."/>
        </authorList>
    </citation>
    <scope>NUCLEOTIDE SEQUENCE</scope>
</reference>